<dbReference type="AlphaFoldDB" id="A0A9N8V6X0"/>
<keyword evidence="1" id="KW-0175">Coiled coil</keyword>
<accession>A0A9N8V6X0</accession>
<dbReference type="Proteomes" id="UP000789706">
    <property type="component" value="Unassembled WGS sequence"/>
</dbReference>
<name>A0A9N8V6X0_9GLOM</name>
<evidence type="ECO:0000256" key="1">
    <source>
        <dbReference type="SAM" id="Coils"/>
    </source>
</evidence>
<feature type="region of interest" description="Disordered" evidence="2">
    <location>
        <begin position="138"/>
        <end position="162"/>
    </location>
</feature>
<feature type="compositionally biased region" description="Basic and acidic residues" evidence="2">
    <location>
        <begin position="138"/>
        <end position="161"/>
    </location>
</feature>
<keyword evidence="4" id="KW-1185">Reference proteome</keyword>
<reference evidence="3" key="1">
    <citation type="submission" date="2021-06" db="EMBL/GenBank/DDBJ databases">
        <authorList>
            <person name="Kallberg Y."/>
            <person name="Tangrot J."/>
            <person name="Rosling A."/>
        </authorList>
    </citation>
    <scope>NUCLEOTIDE SEQUENCE</scope>
    <source>
        <strain evidence="3">AZ414A</strain>
    </source>
</reference>
<gene>
    <name evidence="3" type="ORF">DEBURN_LOCUS1716</name>
</gene>
<feature type="coiled-coil region" evidence="1">
    <location>
        <begin position="170"/>
        <end position="240"/>
    </location>
</feature>
<evidence type="ECO:0000313" key="3">
    <source>
        <dbReference type="EMBL" id="CAG8444791.1"/>
    </source>
</evidence>
<proteinExistence type="predicted"/>
<protein>
    <submittedName>
        <fullName evidence="3">379_t:CDS:1</fullName>
    </submittedName>
</protein>
<dbReference type="EMBL" id="CAJVPK010000082">
    <property type="protein sequence ID" value="CAG8444791.1"/>
    <property type="molecule type" value="Genomic_DNA"/>
</dbReference>
<sequence length="243" mass="28887">MWIVDEKKWDEDVRDRTVSLDLAEKWKDFQKGLLNDEIKTQSLMLLKCLEIGKNTKLQEESEDKSKILAKRKEREEELNRWLYLKRKPLPALPKKQNTLQKLGSRIKTKIPKTSIGRKQKTSSPIIYCSNRKQMIESDKACEKEGDKKELPNLPNPRERKPTRILWRNQRSEVKRQKQEFLDKIKSLEEKISCQEEENKQLKASTPQELIKEINELKTQLERLQQQNSQLIAQVEVKETKKRP</sequence>
<evidence type="ECO:0000313" key="4">
    <source>
        <dbReference type="Proteomes" id="UP000789706"/>
    </source>
</evidence>
<organism evidence="3 4">
    <name type="scientific">Diversispora eburnea</name>
    <dbReference type="NCBI Taxonomy" id="1213867"/>
    <lineage>
        <taxon>Eukaryota</taxon>
        <taxon>Fungi</taxon>
        <taxon>Fungi incertae sedis</taxon>
        <taxon>Mucoromycota</taxon>
        <taxon>Glomeromycotina</taxon>
        <taxon>Glomeromycetes</taxon>
        <taxon>Diversisporales</taxon>
        <taxon>Diversisporaceae</taxon>
        <taxon>Diversispora</taxon>
    </lineage>
</organism>
<evidence type="ECO:0000256" key="2">
    <source>
        <dbReference type="SAM" id="MobiDB-lite"/>
    </source>
</evidence>
<comment type="caution">
    <text evidence="3">The sequence shown here is derived from an EMBL/GenBank/DDBJ whole genome shotgun (WGS) entry which is preliminary data.</text>
</comment>
<dbReference type="OrthoDB" id="10374977at2759"/>